<dbReference type="InterPro" id="IPR008538">
    <property type="entry name" value="Uma2"/>
</dbReference>
<comment type="caution">
    <text evidence="2">The sequence shown here is derived from an EMBL/GenBank/DDBJ whole genome shotgun (WGS) entry which is preliminary data.</text>
</comment>
<accession>A0A9X3WY18</accession>
<dbReference type="Proteomes" id="UP001151081">
    <property type="component" value="Unassembled WGS sequence"/>
</dbReference>
<dbReference type="SUPFAM" id="SSF52980">
    <property type="entry name" value="Restriction endonuclease-like"/>
    <property type="match status" value="1"/>
</dbReference>
<dbReference type="EMBL" id="JAGTJJ010000001">
    <property type="protein sequence ID" value="MDC3979315.1"/>
    <property type="molecule type" value="Genomic_DNA"/>
</dbReference>
<keyword evidence="2" id="KW-0540">Nuclease</keyword>
<keyword evidence="2" id="KW-0378">Hydrolase</keyword>
<dbReference type="PANTHER" id="PTHR36558">
    <property type="entry name" value="GLR1098 PROTEIN"/>
    <property type="match status" value="1"/>
</dbReference>
<feature type="domain" description="Putative restriction endonuclease" evidence="1">
    <location>
        <begin position="13"/>
        <end position="174"/>
    </location>
</feature>
<proteinExistence type="predicted"/>
<name>A0A9X3WY18_9BACT</name>
<dbReference type="RefSeq" id="WP_272418271.1">
    <property type="nucleotide sequence ID" value="NZ_JAGTJJ010000001.1"/>
</dbReference>
<organism evidence="2 3">
    <name type="scientific">Polyangium jinanense</name>
    <dbReference type="NCBI Taxonomy" id="2829994"/>
    <lineage>
        <taxon>Bacteria</taxon>
        <taxon>Pseudomonadati</taxon>
        <taxon>Myxococcota</taxon>
        <taxon>Polyangia</taxon>
        <taxon>Polyangiales</taxon>
        <taxon>Polyangiaceae</taxon>
        <taxon>Polyangium</taxon>
    </lineage>
</organism>
<keyword evidence="2" id="KW-0255">Endonuclease</keyword>
<dbReference type="AlphaFoldDB" id="A0A9X3WY18"/>
<dbReference type="Pfam" id="PF05685">
    <property type="entry name" value="Uma2"/>
    <property type="match status" value="1"/>
</dbReference>
<evidence type="ECO:0000313" key="3">
    <source>
        <dbReference type="Proteomes" id="UP001151081"/>
    </source>
</evidence>
<dbReference type="PANTHER" id="PTHR36558:SF1">
    <property type="entry name" value="RESTRICTION ENDONUCLEASE DOMAIN-CONTAINING PROTEIN-RELATED"/>
    <property type="match status" value="1"/>
</dbReference>
<reference evidence="2 3" key="1">
    <citation type="submission" date="2021-04" db="EMBL/GenBank/DDBJ databases">
        <title>Genome analysis of Polyangium sp.</title>
        <authorList>
            <person name="Li Y."/>
            <person name="Wang J."/>
        </authorList>
    </citation>
    <scope>NUCLEOTIDE SEQUENCE [LARGE SCALE GENOMIC DNA]</scope>
    <source>
        <strain evidence="2 3">SDU14</strain>
    </source>
</reference>
<dbReference type="InterPro" id="IPR011335">
    <property type="entry name" value="Restrct_endonuc-II-like"/>
</dbReference>
<sequence>MNEPAHKLKYTFAEYIAYDEASETKHEFLDGEIYAMAGGTGRHSLLTTAMSGELRIALRSRPCRVFSPDMRLRVQETGLATYPDVAVVCGHIGYDPESATTYTNPIVLVEVLSPSTERYDGIYKLDHYLRIPTLREYLLVSQNEPHIQHYTRNEDDSWTFRHVRPPQPLKLPSVDVTLSLDDIYRGVFDP</sequence>
<dbReference type="GO" id="GO:0004519">
    <property type="term" value="F:endonuclease activity"/>
    <property type="evidence" value="ECO:0007669"/>
    <property type="project" value="UniProtKB-KW"/>
</dbReference>
<evidence type="ECO:0000259" key="1">
    <source>
        <dbReference type="Pfam" id="PF05685"/>
    </source>
</evidence>
<gene>
    <name evidence="2" type="ORF">KEG57_02310</name>
</gene>
<dbReference type="CDD" id="cd06260">
    <property type="entry name" value="DUF820-like"/>
    <property type="match status" value="1"/>
</dbReference>
<dbReference type="Gene3D" id="3.90.1570.10">
    <property type="entry name" value="tt1808, chain A"/>
    <property type="match status" value="1"/>
</dbReference>
<evidence type="ECO:0000313" key="2">
    <source>
        <dbReference type="EMBL" id="MDC3979315.1"/>
    </source>
</evidence>
<protein>
    <submittedName>
        <fullName evidence="2">Uma2 family endonuclease</fullName>
    </submittedName>
</protein>
<dbReference type="InterPro" id="IPR012296">
    <property type="entry name" value="Nuclease_put_TT1808"/>
</dbReference>
<keyword evidence="3" id="KW-1185">Reference proteome</keyword>